<dbReference type="RefSeq" id="WP_096258996.1">
    <property type="nucleotide sequence ID" value="NZ_BDME01000002.1"/>
</dbReference>
<evidence type="ECO:0000259" key="1">
    <source>
        <dbReference type="Pfam" id="PF24323"/>
    </source>
</evidence>
<gene>
    <name evidence="2" type="ORF">LNAT_P1004</name>
</gene>
<dbReference type="OrthoDB" id="5337154at2"/>
<accession>A0A292YCC3</accession>
<dbReference type="AlphaFoldDB" id="A0A292YCC3"/>
<dbReference type="Proteomes" id="UP000217944">
    <property type="component" value="Unassembled WGS sequence"/>
</dbReference>
<dbReference type="EMBL" id="BDME01000002">
    <property type="protein sequence ID" value="GAX87707.1"/>
    <property type="molecule type" value="Genomic_DNA"/>
</dbReference>
<dbReference type="InterPro" id="IPR011990">
    <property type="entry name" value="TPR-like_helical_dom_sf"/>
</dbReference>
<sequence length="753" mass="89209">MKFFLFLFSFLYLYALELNINYFNDKQKYEILTLYNNKPFICLNKNNQVICKFDKLPSTPVFKSKTVFFNINPEFKNKKFYLVIDVKDFYQIKSFNEHLYENALINPFKIKKAKKWVIIASNKKIIAPGDNNGLKFYFIHSPKPYVGAIDDNGNPIEENSESEDVIKYFEIINAYKHHRDVSMEIENFIQNYPNSVFLPDILFLKLQILDKKNDSSDVISLAKIWIKKFAYDENLPKVLLLMAKNYSKIGFLSDAAYLYQRIINEYPKSKEAYLAMIYLADQLYTTGDDKKAFEFYKKALYSTDDIDIASLAASRLAQRYMDKGNIKKAIKYYMKIYNANKKYLLKDKYKAYELAKMLASHNGYELAVKIGEDLIKKLKKLDDLYEPLEYSLANWYYEMQNYKKALYWIERYLNEFPYGDYSDALMALRDKVIFEVPDHNVTKQLQVIDEILQKYKGTIAYKALYKKVMLLYKLKKYGEILKLEDKIREIPDKIFKNKKEFLNKIYKEYATTLLKQKKCFDAINLIKSKKLVLDKKYDEEIYNCAIKVKAYNIASVVCNKYLDSPDERLFIKWMKRKIKALEGLRDYKNLILAVDDLCSVMKKGCYEYKLKKFFALWKLKRYKEALALAKELDKVKDIRNTDAFIKIINYALKNNNNLLAATYAKKIINLQNRFRAYPYSPFVEFTYAKFTQNKKDAVKVLKDVLNRVKGENKARAYFMLANLTKNKKYIEKCLQVKDSKLWRGLCMDAKDLF</sequence>
<dbReference type="Pfam" id="PF24323">
    <property type="entry name" value="DUF7494"/>
    <property type="match status" value="1"/>
</dbReference>
<evidence type="ECO:0000313" key="2">
    <source>
        <dbReference type="EMBL" id="GAX87707.1"/>
    </source>
</evidence>
<dbReference type="InterPro" id="IPR055917">
    <property type="entry name" value="DUF7494"/>
</dbReference>
<evidence type="ECO:0000313" key="3">
    <source>
        <dbReference type="Proteomes" id="UP000217944"/>
    </source>
</evidence>
<feature type="domain" description="DUF7494" evidence="1">
    <location>
        <begin position="16"/>
        <end position="125"/>
    </location>
</feature>
<reference evidence="2 3" key="1">
    <citation type="journal article" date="2017" name="Syst. Appl. Microbiol.">
        <title>Lebetimonas natsushimae sp. nov., a novel strictly anaerobic, moderately thermophilic chemoautotroph isolated from a deep-sea hydrothermal vent polychaete nest in the Mid-Okinawa Trough.</title>
        <authorList>
            <person name="Nagata R."/>
            <person name="Takaki Y."/>
            <person name="Tame A."/>
            <person name="Nunoura T."/>
            <person name="Muto H."/>
            <person name="Mino S."/>
            <person name="Sawayama S."/>
            <person name="Takai K."/>
            <person name="Nakagawa S."/>
        </authorList>
    </citation>
    <scope>NUCLEOTIDE SEQUENCE [LARGE SCALE GENOMIC DNA]</scope>
    <source>
        <strain evidence="2 3">HS1857</strain>
    </source>
</reference>
<comment type="caution">
    <text evidence="2">The sequence shown here is derived from an EMBL/GenBank/DDBJ whole genome shotgun (WGS) entry which is preliminary data.</text>
</comment>
<protein>
    <recommendedName>
        <fullName evidence="1">DUF7494 domain-containing protein</fullName>
    </recommendedName>
</protein>
<keyword evidence="3" id="KW-1185">Reference proteome</keyword>
<organism evidence="2 3">
    <name type="scientific">Lebetimonas natsushimae</name>
    <dbReference type="NCBI Taxonomy" id="1936991"/>
    <lineage>
        <taxon>Bacteria</taxon>
        <taxon>Pseudomonadati</taxon>
        <taxon>Campylobacterota</taxon>
        <taxon>Epsilonproteobacteria</taxon>
        <taxon>Nautiliales</taxon>
        <taxon>Nautiliaceae</taxon>
        <taxon>Lebetimonas</taxon>
    </lineage>
</organism>
<proteinExistence type="predicted"/>
<dbReference type="SUPFAM" id="SSF81901">
    <property type="entry name" value="HCP-like"/>
    <property type="match status" value="1"/>
</dbReference>
<dbReference type="Gene3D" id="1.25.40.10">
    <property type="entry name" value="Tetratricopeptide repeat domain"/>
    <property type="match status" value="1"/>
</dbReference>
<name>A0A292YCC3_9BACT</name>